<dbReference type="Proteomes" id="UP000029725">
    <property type="component" value="Unassembled WGS sequence"/>
</dbReference>
<feature type="compositionally biased region" description="Low complexity" evidence="4">
    <location>
        <begin position="43"/>
        <end position="52"/>
    </location>
</feature>
<comment type="subcellular location">
    <subcellularLocation>
        <location evidence="1">Nucleus envelope</location>
    </subcellularLocation>
</comment>
<dbReference type="OrthoDB" id="203824at2759"/>
<dbReference type="AlphaFoldDB" id="A0A098VUW9"/>
<dbReference type="VEuPathDB" id="MicrosporidiaDB:DI09_13p290"/>
<evidence type="ECO:0000256" key="4">
    <source>
        <dbReference type="SAM" id="MobiDB-lite"/>
    </source>
</evidence>
<proteinExistence type="inferred from homology"/>
<gene>
    <name evidence="5" type="ORF">DI09_13p290</name>
</gene>
<keyword evidence="3" id="KW-0539">Nucleus</keyword>
<sequence length="1097" mass="119435">MWSSQQNPTASSNANNANPLGGNPFGSYTNFAATPSQQPNIFGTAPAPGQTQGPPPSQPSSFLSNMATGNKPQYTPFFGSTSTATTPSMLGTNQTPNLFGASAATPSMLGANQTPNLFGASAATPAFSLGSSTIGSGPSAQPSNANMANPFATTYSSTIPSLGSGFTSGSTNLTPLNTNGTTLPSTASQPAINPFFRPTTQPLTQTSNLAQSSPFLVSTAQSTEAGGNQQPATSAYAQQVDFQAEPQEKINSYSFPSSKISKLLLDSSTLASKCCKSTLDLFSSHFFPTAAIDAIAFPNASIGYSFLSKHGIDVNESELKISKIAAFSSKEKGLPAPKIKQQEKLLLQVQRSPIEYQKSVNFCRQEAIEDAIKLKRYIFSSITSHWDACRMGTNLGQALSPIVVAGEKDGVEAPIQLPSLKSIITDHKARAFAETISELNAFRISQGNAKISPLIHFPLCNRLLSILAPFSHDPAGLREKSKPNPSPDAEFTQSAKHFFEKEFICHMDRMISQNPREAILGGRPNLIDKVRAYTNLRLTQRNHHKGTSLSTSLSHNTFFDAVEMFHGGDPGSQDNIPIYPWATLYFLIRAGAGKSHLLGWVETFESYFVRSDKYFKDALVAFAEESSSVDNLDNNRLVDFVRNEYLRLESLRDTTDPFRLLIYGLFSSSARRSCGQHFDKSALSSPPLSIISTFEDWIWYNLSILRESSLLEFRTTVQKFSASYFDSNSMDANSSSSNYFKLLFYIGLFDKGLLAMLRATAVKPTIFVEAVHVSIALLYHFERLPGLNVDIPLHILRQYVTLLTAAYSKESTFVSLEYLSIISVMPSKQETCFNLLVDWMLATSSYKAPLASISDDGMVQAKGLNVSGTCGSPSLLVVLSWRVATQLLSRAVSEDEEEAALGLFHICSSYERIFELLAKKLSDALLDGKVAPLAPSPIARQARGTLNFYRQHAPDRNSYNSPPCQKSISVLTLLLSLYDALSMQRNSCSDKALESSNLISFSSNDKFTVHESVVDANGAPSLNRHLGLILELTLSAMAELYSQSTRPTAVSTLQTVPFSIQDLKTMGRAVMLFASKFSTKIGPSYFAALTRLDAMIQ</sequence>
<organism evidence="5 6">
    <name type="scientific">Mitosporidium daphniae</name>
    <dbReference type="NCBI Taxonomy" id="1485682"/>
    <lineage>
        <taxon>Eukaryota</taxon>
        <taxon>Fungi</taxon>
        <taxon>Fungi incertae sedis</taxon>
        <taxon>Microsporidia</taxon>
        <taxon>Mitosporidium</taxon>
    </lineage>
</organism>
<feature type="compositionally biased region" description="Polar residues" evidence="4">
    <location>
        <begin position="26"/>
        <end position="41"/>
    </location>
</feature>
<feature type="compositionally biased region" description="Polar residues" evidence="4">
    <location>
        <begin position="62"/>
        <end position="93"/>
    </location>
</feature>
<reference evidence="5 6" key="1">
    <citation type="submission" date="2014-04" db="EMBL/GenBank/DDBJ databases">
        <title>A new species of microsporidia sheds light on the evolution of extreme parasitism.</title>
        <authorList>
            <person name="Haag K.L."/>
            <person name="James T.Y."/>
            <person name="Larsson R."/>
            <person name="Schaer T.M."/>
            <person name="Refardt D."/>
            <person name="Pombert J.-F."/>
            <person name="Ebert D."/>
        </authorList>
    </citation>
    <scope>NUCLEOTIDE SEQUENCE [LARGE SCALE GENOMIC DNA]</scope>
    <source>
        <strain evidence="5 6">UGP3</strain>
        <tissue evidence="5">Spores</tissue>
    </source>
</reference>
<evidence type="ECO:0000313" key="5">
    <source>
        <dbReference type="EMBL" id="KGG52740.1"/>
    </source>
</evidence>
<keyword evidence="6" id="KW-1185">Reference proteome</keyword>
<feature type="region of interest" description="Disordered" evidence="4">
    <location>
        <begin position="1"/>
        <end position="93"/>
    </location>
</feature>
<dbReference type="GO" id="GO:0016973">
    <property type="term" value="P:poly(A)+ mRNA export from nucleus"/>
    <property type="evidence" value="ECO:0007669"/>
    <property type="project" value="TreeGrafter"/>
</dbReference>
<dbReference type="HOGENOM" id="CLU_283713_0_0_1"/>
<evidence type="ECO:0000313" key="6">
    <source>
        <dbReference type="Proteomes" id="UP000029725"/>
    </source>
</evidence>
<protein>
    <submittedName>
        <fullName evidence="5">Nucleoporin-interacting protein Nic96</fullName>
    </submittedName>
</protein>
<accession>A0A098VUW9</accession>
<dbReference type="GeneID" id="25258386"/>
<dbReference type="RefSeq" id="XP_013239167.1">
    <property type="nucleotide sequence ID" value="XM_013383713.1"/>
</dbReference>
<dbReference type="GO" id="GO:0006606">
    <property type="term" value="P:protein import into nucleus"/>
    <property type="evidence" value="ECO:0007669"/>
    <property type="project" value="TreeGrafter"/>
</dbReference>
<comment type="caution">
    <text evidence="5">The sequence shown here is derived from an EMBL/GenBank/DDBJ whole genome shotgun (WGS) entry which is preliminary data.</text>
</comment>
<dbReference type="GO" id="GO:0017056">
    <property type="term" value="F:structural constituent of nuclear pore"/>
    <property type="evidence" value="ECO:0007669"/>
    <property type="project" value="InterPro"/>
</dbReference>
<evidence type="ECO:0000256" key="1">
    <source>
        <dbReference type="ARBA" id="ARBA00004259"/>
    </source>
</evidence>
<dbReference type="PANTHER" id="PTHR11225">
    <property type="entry name" value="NUCLEAR PORE COMPLEX PROTEIN NUP93 NUCLEOPORIN NUP93 DEAD EYE PROTEIN"/>
    <property type="match status" value="1"/>
</dbReference>
<comment type="similarity">
    <text evidence="2">Belongs to the nucleoporin interacting component (NIC) family.</text>
</comment>
<dbReference type="InterPro" id="IPR007231">
    <property type="entry name" value="Nucleoporin_int_Nup93/Nic96"/>
</dbReference>
<dbReference type="PANTHER" id="PTHR11225:SF4">
    <property type="entry name" value="NUCLEAR PORE COMPLEX PROTEIN NUP93"/>
    <property type="match status" value="1"/>
</dbReference>
<dbReference type="Pfam" id="PF04097">
    <property type="entry name" value="Nic96"/>
    <property type="match status" value="1"/>
</dbReference>
<name>A0A098VUW9_9MICR</name>
<dbReference type="GO" id="GO:0005643">
    <property type="term" value="C:nuclear pore"/>
    <property type="evidence" value="ECO:0007669"/>
    <property type="project" value="InterPro"/>
</dbReference>
<evidence type="ECO:0000256" key="3">
    <source>
        <dbReference type="ARBA" id="ARBA00023242"/>
    </source>
</evidence>
<dbReference type="EMBL" id="JMKJ01000044">
    <property type="protein sequence ID" value="KGG52740.1"/>
    <property type="molecule type" value="Genomic_DNA"/>
</dbReference>
<feature type="compositionally biased region" description="Low complexity" evidence="4">
    <location>
        <begin position="1"/>
        <end position="19"/>
    </location>
</feature>
<evidence type="ECO:0000256" key="2">
    <source>
        <dbReference type="ARBA" id="ARBA00010186"/>
    </source>
</evidence>